<reference evidence="3 4" key="1">
    <citation type="submission" date="2014-06" db="EMBL/GenBank/DDBJ databases">
        <title>Evolutionary Origins and Diversification of the Mycorrhizal Mutualists.</title>
        <authorList>
            <consortium name="DOE Joint Genome Institute"/>
            <consortium name="Mycorrhizal Genomics Consortium"/>
            <person name="Kohler A."/>
            <person name="Kuo A."/>
            <person name="Nagy L.G."/>
            <person name="Floudas D."/>
            <person name="Copeland A."/>
            <person name="Barry K.W."/>
            <person name="Cichocki N."/>
            <person name="Veneault-Fourrey C."/>
            <person name="LaButti K."/>
            <person name="Lindquist E.A."/>
            <person name="Lipzen A."/>
            <person name="Lundell T."/>
            <person name="Morin E."/>
            <person name="Murat C."/>
            <person name="Riley R."/>
            <person name="Ohm R."/>
            <person name="Sun H."/>
            <person name="Tunlid A."/>
            <person name="Henrissat B."/>
            <person name="Grigoriev I.V."/>
            <person name="Hibbett D.S."/>
            <person name="Martin F."/>
        </authorList>
    </citation>
    <scope>NUCLEOTIDE SEQUENCE [LARGE SCALE GENOMIC DNA]</scope>
    <source>
        <strain evidence="3 4">SS14</strain>
    </source>
</reference>
<feature type="region of interest" description="Disordered" evidence="2">
    <location>
        <begin position="424"/>
        <end position="452"/>
    </location>
</feature>
<organism evidence="3 4">
    <name type="scientific">Sphaerobolus stellatus (strain SS14)</name>
    <dbReference type="NCBI Taxonomy" id="990650"/>
    <lineage>
        <taxon>Eukaryota</taxon>
        <taxon>Fungi</taxon>
        <taxon>Dikarya</taxon>
        <taxon>Basidiomycota</taxon>
        <taxon>Agaricomycotina</taxon>
        <taxon>Agaricomycetes</taxon>
        <taxon>Phallomycetidae</taxon>
        <taxon>Geastrales</taxon>
        <taxon>Sphaerobolaceae</taxon>
        <taxon>Sphaerobolus</taxon>
    </lineage>
</organism>
<name>A0A0C9U6I3_SPHS4</name>
<feature type="coiled-coil region" evidence="1">
    <location>
        <begin position="58"/>
        <end position="85"/>
    </location>
</feature>
<dbReference type="EMBL" id="KN837159">
    <property type="protein sequence ID" value="KIJ38628.1"/>
    <property type="molecule type" value="Genomic_DNA"/>
</dbReference>
<dbReference type="OrthoDB" id="3366231at2759"/>
<accession>A0A0C9U6I3</accession>
<feature type="compositionally biased region" description="Acidic residues" evidence="2">
    <location>
        <begin position="430"/>
        <end position="442"/>
    </location>
</feature>
<keyword evidence="4" id="KW-1185">Reference proteome</keyword>
<feature type="region of interest" description="Disordered" evidence="2">
    <location>
        <begin position="23"/>
        <end position="50"/>
    </location>
</feature>
<evidence type="ECO:0000256" key="1">
    <source>
        <dbReference type="SAM" id="Coils"/>
    </source>
</evidence>
<dbReference type="AlphaFoldDB" id="A0A0C9U6I3"/>
<sequence>PPLPQPPVAVGSAAIAALRQAQAEAARATIPAPPRQQGVPIPQPPPPWSPVAVGSAAIAALRQQADAANQQLMNITVQRRQWENSRVPSLPAFPPPPAPALRRPAMPPPLPDQLPPFDPRFASLPPPQQQLIIDDRNHPDGFLARTPNQPHAPHLDIRIKAHYLGRMNVECERCNALHWLEERVLYMGSKLNPKFGLCCDHGRVKLSPPLSPPLDLLDLFKDDSSVGKEFRENIRRYNAAFAFISLGCKLNDHMEQGGGPYSFQVDEPSDSPSYAQLYFYDPLEALEHCMANVHNRNLNRYTMQALQTILTNCNPYVQLYKSAREILEEQSDHSHLTLRLHFDATKDQRRYNAPTSSEVAALLLGPADQPYNRRDIILYLRGGGLRRIDEGSPYYTPLHYVLLFPRGDFGWHHSMRLQPGEYCRHHQSREEEEEGVENENDSENEREGHQANQGKLTCARFHAYKLHIKPEDKVQGLLHWGGRLLQQYVVDAWAQIE</sequence>
<dbReference type="PANTHER" id="PTHR45786">
    <property type="entry name" value="DNA BINDING PROTEIN-LIKE"/>
    <property type="match status" value="1"/>
</dbReference>
<evidence type="ECO:0000256" key="2">
    <source>
        <dbReference type="SAM" id="MobiDB-lite"/>
    </source>
</evidence>
<protein>
    <recommendedName>
        <fullName evidence="5">Helitron helicase-like domain-containing protein</fullName>
    </recommendedName>
</protein>
<keyword evidence="1" id="KW-0175">Coiled coil</keyword>
<evidence type="ECO:0000313" key="4">
    <source>
        <dbReference type="Proteomes" id="UP000054279"/>
    </source>
</evidence>
<gene>
    <name evidence="3" type="ORF">M422DRAFT_258746</name>
</gene>
<evidence type="ECO:0000313" key="3">
    <source>
        <dbReference type="EMBL" id="KIJ38628.1"/>
    </source>
</evidence>
<dbReference type="HOGENOM" id="CLU_549314_0_0_1"/>
<dbReference type="PANTHER" id="PTHR45786:SF74">
    <property type="entry name" value="ATP-DEPENDENT DNA HELICASE"/>
    <property type="match status" value="1"/>
</dbReference>
<feature type="compositionally biased region" description="Low complexity" evidence="2">
    <location>
        <begin position="23"/>
        <end position="40"/>
    </location>
</feature>
<dbReference type="Proteomes" id="UP000054279">
    <property type="component" value="Unassembled WGS sequence"/>
</dbReference>
<evidence type="ECO:0008006" key="5">
    <source>
        <dbReference type="Google" id="ProtNLM"/>
    </source>
</evidence>
<proteinExistence type="predicted"/>
<feature type="non-terminal residue" evidence="3">
    <location>
        <position position="1"/>
    </location>
</feature>